<organism evidence="3 4">
    <name type="scientific">Eumeta variegata</name>
    <name type="common">Bagworm moth</name>
    <name type="synonym">Eumeta japonica</name>
    <dbReference type="NCBI Taxonomy" id="151549"/>
    <lineage>
        <taxon>Eukaryota</taxon>
        <taxon>Metazoa</taxon>
        <taxon>Ecdysozoa</taxon>
        <taxon>Arthropoda</taxon>
        <taxon>Hexapoda</taxon>
        <taxon>Insecta</taxon>
        <taxon>Pterygota</taxon>
        <taxon>Neoptera</taxon>
        <taxon>Endopterygota</taxon>
        <taxon>Lepidoptera</taxon>
        <taxon>Glossata</taxon>
        <taxon>Ditrysia</taxon>
        <taxon>Tineoidea</taxon>
        <taxon>Psychidae</taxon>
        <taxon>Oiketicinae</taxon>
        <taxon>Eumeta</taxon>
    </lineage>
</organism>
<feature type="non-terminal residue" evidence="3">
    <location>
        <position position="1"/>
    </location>
</feature>
<accession>A0A4C1SHZ3</accession>
<feature type="signal peptide" evidence="2">
    <location>
        <begin position="1"/>
        <end position="23"/>
    </location>
</feature>
<dbReference type="OrthoDB" id="7789789at2759"/>
<reference evidence="3 4" key="1">
    <citation type="journal article" date="2019" name="Commun. Biol.">
        <title>The bagworm genome reveals a unique fibroin gene that provides high tensile strength.</title>
        <authorList>
            <person name="Kono N."/>
            <person name="Nakamura H."/>
            <person name="Ohtoshi R."/>
            <person name="Tomita M."/>
            <person name="Numata K."/>
            <person name="Arakawa K."/>
        </authorList>
    </citation>
    <scope>NUCLEOTIDE SEQUENCE [LARGE SCALE GENOMIC DNA]</scope>
</reference>
<feature type="compositionally biased region" description="Pro residues" evidence="1">
    <location>
        <begin position="31"/>
        <end position="45"/>
    </location>
</feature>
<comment type="caution">
    <text evidence="3">The sequence shown here is derived from an EMBL/GenBank/DDBJ whole genome shotgun (WGS) entry which is preliminary data.</text>
</comment>
<dbReference type="Proteomes" id="UP000299102">
    <property type="component" value="Unassembled WGS sequence"/>
</dbReference>
<proteinExistence type="predicted"/>
<evidence type="ECO:0000313" key="3">
    <source>
        <dbReference type="EMBL" id="GBP01772.1"/>
    </source>
</evidence>
<keyword evidence="2" id="KW-0732">Signal</keyword>
<feature type="region of interest" description="Disordered" evidence="1">
    <location>
        <begin position="22"/>
        <end position="45"/>
    </location>
</feature>
<protein>
    <submittedName>
        <fullName evidence="3">Uncharacterized protein</fullName>
    </submittedName>
</protein>
<dbReference type="AlphaFoldDB" id="A0A4C1SHZ3"/>
<evidence type="ECO:0000313" key="4">
    <source>
        <dbReference type="Proteomes" id="UP000299102"/>
    </source>
</evidence>
<sequence>LANLSYLLVTLPALLGLYSDTSGGNTNTGPIIPPTPRTTIKPLPPYRDPAPVWEDITNDILTQSLRYPSFKPSDNTTVAQTELLSGKQFGELESPDMGITQNWSSWLDSSNTTLSSKETYGPTKSYTQVCVCQEQQSKSKEILKSLTKNR</sequence>
<keyword evidence="4" id="KW-1185">Reference proteome</keyword>
<feature type="chain" id="PRO_5020033475" evidence="2">
    <location>
        <begin position="24"/>
        <end position="150"/>
    </location>
</feature>
<evidence type="ECO:0000256" key="2">
    <source>
        <dbReference type="SAM" id="SignalP"/>
    </source>
</evidence>
<dbReference type="EMBL" id="BGZK01007000">
    <property type="protein sequence ID" value="GBP01772.1"/>
    <property type="molecule type" value="Genomic_DNA"/>
</dbReference>
<name>A0A4C1SHZ3_EUMVA</name>
<gene>
    <name evidence="3" type="ORF">EVAR_71778_1</name>
</gene>
<evidence type="ECO:0000256" key="1">
    <source>
        <dbReference type="SAM" id="MobiDB-lite"/>
    </source>
</evidence>